<evidence type="ECO:0000256" key="5">
    <source>
        <dbReference type="ARBA" id="ARBA00023157"/>
    </source>
</evidence>
<dbReference type="GO" id="GO:0016020">
    <property type="term" value="C:membrane"/>
    <property type="evidence" value="ECO:0007669"/>
    <property type="project" value="InterPro"/>
</dbReference>
<keyword evidence="4" id="KW-0411">Iron-sulfur</keyword>
<dbReference type="PRINTS" id="PR00162">
    <property type="entry name" value="RIESKE"/>
</dbReference>
<keyword evidence="10" id="KW-1185">Reference proteome</keyword>
<keyword evidence="5" id="KW-1015">Disulfide bond</keyword>
<dbReference type="Pfam" id="PF00355">
    <property type="entry name" value="Rieske"/>
    <property type="match status" value="1"/>
</dbReference>
<name>A0A2T0MF70_9FLAO</name>
<protein>
    <submittedName>
        <fullName evidence="9">Cytochrome b6-f complex iron-sulfur subunit</fullName>
    </submittedName>
</protein>
<dbReference type="CDD" id="cd03467">
    <property type="entry name" value="Rieske"/>
    <property type="match status" value="1"/>
</dbReference>
<dbReference type="PROSITE" id="PS51296">
    <property type="entry name" value="RIESKE"/>
    <property type="match status" value="1"/>
</dbReference>
<dbReference type="Proteomes" id="UP000237640">
    <property type="component" value="Unassembled WGS sequence"/>
</dbReference>
<dbReference type="AlphaFoldDB" id="A0A2T0MF70"/>
<dbReference type="OrthoDB" id="165343at2"/>
<dbReference type="InterPro" id="IPR005805">
    <property type="entry name" value="Rieske_Fe-S_prot_C"/>
</dbReference>
<gene>
    <name evidence="9" type="ORF">CLV81_0205</name>
</gene>
<dbReference type="RefSeq" id="WP_106143205.1">
    <property type="nucleotide sequence ID" value="NZ_PVYX01000001.1"/>
</dbReference>
<comment type="caution">
    <text evidence="9">The sequence shown here is derived from an EMBL/GenBank/DDBJ whole genome shotgun (WGS) entry which is preliminary data.</text>
</comment>
<dbReference type="GO" id="GO:0046872">
    <property type="term" value="F:metal ion binding"/>
    <property type="evidence" value="ECO:0007669"/>
    <property type="project" value="UniProtKB-KW"/>
</dbReference>
<dbReference type="EMBL" id="PVYX01000001">
    <property type="protein sequence ID" value="PRX56213.1"/>
    <property type="molecule type" value="Genomic_DNA"/>
</dbReference>
<dbReference type="GO" id="GO:0051537">
    <property type="term" value="F:2 iron, 2 sulfur cluster binding"/>
    <property type="evidence" value="ECO:0007669"/>
    <property type="project" value="UniProtKB-KW"/>
</dbReference>
<dbReference type="SUPFAM" id="SSF50022">
    <property type="entry name" value="ISP domain"/>
    <property type="match status" value="1"/>
</dbReference>
<keyword evidence="7" id="KW-0472">Membrane</keyword>
<organism evidence="9 10">
    <name type="scientific">Flagellimonas meridianipacifica</name>
    <dbReference type="NCBI Taxonomy" id="1080225"/>
    <lineage>
        <taxon>Bacteria</taxon>
        <taxon>Pseudomonadati</taxon>
        <taxon>Bacteroidota</taxon>
        <taxon>Flavobacteriia</taxon>
        <taxon>Flavobacteriales</taxon>
        <taxon>Flavobacteriaceae</taxon>
        <taxon>Flagellimonas</taxon>
    </lineage>
</organism>
<evidence type="ECO:0000256" key="4">
    <source>
        <dbReference type="ARBA" id="ARBA00023014"/>
    </source>
</evidence>
<evidence type="ECO:0000256" key="3">
    <source>
        <dbReference type="ARBA" id="ARBA00023004"/>
    </source>
</evidence>
<evidence type="ECO:0000259" key="8">
    <source>
        <dbReference type="PROSITE" id="PS51296"/>
    </source>
</evidence>
<feature type="transmembrane region" description="Helical" evidence="7">
    <location>
        <begin position="12"/>
        <end position="33"/>
    </location>
</feature>
<dbReference type="PANTHER" id="PTHR10134">
    <property type="entry name" value="CYTOCHROME B-C1 COMPLEX SUBUNIT RIESKE, MITOCHONDRIAL"/>
    <property type="match status" value="1"/>
</dbReference>
<dbReference type="InterPro" id="IPR036922">
    <property type="entry name" value="Rieske_2Fe-2S_sf"/>
</dbReference>
<keyword evidence="1" id="KW-0001">2Fe-2S</keyword>
<evidence type="ECO:0000256" key="6">
    <source>
        <dbReference type="ARBA" id="ARBA00034078"/>
    </source>
</evidence>
<keyword evidence="7" id="KW-1133">Transmembrane helix</keyword>
<keyword evidence="2" id="KW-0479">Metal-binding</keyword>
<proteinExistence type="predicted"/>
<dbReference type="InterPro" id="IPR014349">
    <property type="entry name" value="Rieske_Fe-S_prot"/>
</dbReference>
<dbReference type="InterPro" id="IPR017941">
    <property type="entry name" value="Rieske_2Fe-2S"/>
</dbReference>
<keyword evidence="7" id="KW-0812">Transmembrane</keyword>
<reference evidence="9 10" key="1">
    <citation type="submission" date="2018-03" db="EMBL/GenBank/DDBJ databases">
        <title>Genomic Encyclopedia of Archaeal and Bacterial Type Strains, Phase II (KMG-II): from individual species to whole genera.</title>
        <authorList>
            <person name="Goeker M."/>
        </authorList>
    </citation>
    <scope>NUCLEOTIDE SEQUENCE [LARGE SCALE GENOMIC DNA]</scope>
    <source>
        <strain evidence="9 10">DSM 25027</strain>
    </source>
</reference>
<evidence type="ECO:0000256" key="7">
    <source>
        <dbReference type="SAM" id="Phobius"/>
    </source>
</evidence>
<keyword evidence="3" id="KW-0408">Iron</keyword>
<comment type="cofactor">
    <cofactor evidence="6">
        <name>[2Fe-2S] cluster</name>
        <dbReference type="ChEBI" id="CHEBI:190135"/>
    </cofactor>
</comment>
<sequence>MHRKDFIRKFGYLAVALPASTYLFNSCAGLYYASFVEEDGALRIPKSEFLQEKGGKQIEREMVVVQNRSMGYPIGVFRTPDGGYKASLMRCTHRGCELSIAGSTYSCPCHGSEFDRSGKVLEGPAEENLRSFEITADSENIYVHVS</sequence>
<evidence type="ECO:0000313" key="10">
    <source>
        <dbReference type="Proteomes" id="UP000237640"/>
    </source>
</evidence>
<dbReference type="Gene3D" id="2.102.10.10">
    <property type="entry name" value="Rieske [2Fe-2S] iron-sulphur domain"/>
    <property type="match status" value="1"/>
</dbReference>
<evidence type="ECO:0000256" key="2">
    <source>
        <dbReference type="ARBA" id="ARBA00022723"/>
    </source>
</evidence>
<evidence type="ECO:0000313" key="9">
    <source>
        <dbReference type="EMBL" id="PRX56213.1"/>
    </source>
</evidence>
<evidence type="ECO:0000256" key="1">
    <source>
        <dbReference type="ARBA" id="ARBA00022714"/>
    </source>
</evidence>
<accession>A0A2T0MF70</accession>
<feature type="domain" description="Rieske" evidence="8">
    <location>
        <begin position="50"/>
        <end position="143"/>
    </location>
</feature>